<evidence type="ECO:0000313" key="1">
    <source>
        <dbReference type="EMBL" id="KAK1716018.1"/>
    </source>
</evidence>
<accession>A0AAD8XAT1</accession>
<proteinExistence type="predicted"/>
<name>A0AAD8XAT1_GLOAC</name>
<organism evidence="1 2">
    <name type="scientific">Glomerella acutata</name>
    <name type="common">Colletotrichum acutatum</name>
    <dbReference type="NCBI Taxonomy" id="27357"/>
    <lineage>
        <taxon>Eukaryota</taxon>
        <taxon>Fungi</taxon>
        <taxon>Dikarya</taxon>
        <taxon>Ascomycota</taxon>
        <taxon>Pezizomycotina</taxon>
        <taxon>Sordariomycetes</taxon>
        <taxon>Hypocreomycetidae</taxon>
        <taxon>Glomerellales</taxon>
        <taxon>Glomerellaceae</taxon>
        <taxon>Colletotrichum</taxon>
        <taxon>Colletotrichum acutatum species complex</taxon>
    </lineage>
</organism>
<dbReference type="EMBL" id="JAHMHS010000119">
    <property type="protein sequence ID" value="KAK1716018.1"/>
    <property type="molecule type" value="Genomic_DNA"/>
</dbReference>
<keyword evidence="2" id="KW-1185">Reference proteome</keyword>
<dbReference type="Proteomes" id="UP001244207">
    <property type="component" value="Unassembled WGS sequence"/>
</dbReference>
<gene>
    <name evidence="1" type="ORF">BDZ83DRAFT_635346</name>
</gene>
<evidence type="ECO:0000313" key="2">
    <source>
        <dbReference type="Proteomes" id="UP001244207"/>
    </source>
</evidence>
<reference evidence="1" key="1">
    <citation type="submission" date="2021-12" db="EMBL/GenBank/DDBJ databases">
        <title>Comparative genomics, transcriptomics and evolutionary studies reveal genomic signatures of adaptation to plant cell wall in hemibiotrophic fungi.</title>
        <authorList>
            <consortium name="DOE Joint Genome Institute"/>
            <person name="Baroncelli R."/>
            <person name="Diaz J.F."/>
            <person name="Benocci T."/>
            <person name="Peng M."/>
            <person name="Battaglia E."/>
            <person name="Haridas S."/>
            <person name="Andreopoulos W."/>
            <person name="Labutti K."/>
            <person name="Pangilinan J."/>
            <person name="Floch G.L."/>
            <person name="Makela M.R."/>
            <person name="Henrissat B."/>
            <person name="Grigoriev I.V."/>
            <person name="Crouch J.A."/>
            <person name="De Vries R.P."/>
            <person name="Sukno S.A."/>
            <person name="Thon M.R."/>
        </authorList>
    </citation>
    <scope>NUCLEOTIDE SEQUENCE</scope>
    <source>
        <strain evidence="1">CBS 112980</strain>
    </source>
</reference>
<comment type="caution">
    <text evidence="1">The sequence shown here is derived from an EMBL/GenBank/DDBJ whole genome shotgun (WGS) entry which is preliminary data.</text>
</comment>
<sequence length="116" mass="13550">MIPPSVQEPPDWPLPDPVKDSGWYAEIWLKYPLVPDLQPTHFGHILRARSKFRVIMNQYCNAAFSSNGTVSLDEARRLHEQLKSWYSDLSLRRLHSLIIFNCSKCIRPLPTKFQNE</sequence>
<dbReference type="AlphaFoldDB" id="A0AAD8XAT1"/>
<dbReference type="RefSeq" id="XP_060360412.1">
    <property type="nucleotide sequence ID" value="XM_060509168.1"/>
</dbReference>
<dbReference type="GeneID" id="85393067"/>
<protein>
    <submittedName>
        <fullName evidence="1">Uncharacterized protein</fullName>
    </submittedName>
</protein>